<dbReference type="Proteomes" id="UP000551758">
    <property type="component" value="Unassembled WGS sequence"/>
</dbReference>
<keyword evidence="2" id="KW-1185">Reference proteome</keyword>
<feature type="non-terminal residue" evidence="1">
    <location>
        <position position="1"/>
    </location>
</feature>
<proteinExistence type="predicted"/>
<protein>
    <submittedName>
        <fullName evidence="1">Uncharacterized protein</fullName>
    </submittedName>
</protein>
<accession>A0A7J7EY11</accession>
<evidence type="ECO:0000313" key="1">
    <source>
        <dbReference type="EMBL" id="KAF5920464.1"/>
    </source>
</evidence>
<comment type="caution">
    <text evidence="1">The sequence shown here is derived from an EMBL/GenBank/DDBJ whole genome shotgun (WGS) entry which is preliminary data.</text>
</comment>
<name>A0A7J7EY11_DICBM</name>
<organism evidence="1 2">
    <name type="scientific">Diceros bicornis minor</name>
    <name type="common">South-central black rhinoceros</name>
    <dbReference type="NCBI Taxonomy" id="77932"/>
    <lineage>
        <taxon>Eukaryota</taxon>
        <taxon>Metazoa</taxon>
        <taxon>Chordata</taxon>
        <taxon>Craniata</taxon>
        <taxon>Vertebrata</taxon>
        <taxon>Euteleostomi</taxon>
        <taxon>Mammalia</taxon>
        <taxon>Eutheria</taxon>
        <taxon>Laurasiatheria</taxon>
        <taxon>Perissodactyla</taxon>
        <taxon>Rhinocerotidae</taxon>
        <taxon>Diceros</taxon>
    </lineage>
</organism>
<dbReference type="AlphaFoldDB" id="A0A7J7EY11"/>
<sequence length="67" mass="7677">MNSGNSWLKNKNNENFKNMICEKYLLTSDLRQLALKSLMRYFPLMPFGSSSPFLPGLQLPVRAAEQP</sequence>
<reference evidence="1 2" key="1">
    <citation type="journal article" date="2020" name="Mol. Biol. Evol.">
        <title>Interspecific Gene Flow and the Evolution of Specialization in Black and White Rhinoceros.</title>
        <authorList>
            <person name="Moodley Y."/>
            <person name="Westbury M.V."/>
            <person name="Russo I.M."/>
            <person name="Gopalakrishnan S."/>
            <person name="Rakotoarivelo A."/>
            <person name="Olsen R.A."/>
            <person name="Prost S."/>
            <person name="Tunstall T."/>
            <person name="Ryder O.A."/>
            <person name="Dalen L."/>
            <person name="Bruford M.W."/>
        </authorList>
    </citation>
    <scope>NUCLEOTIDE SEQUENCE [LARGE SCALE GENOMIC DNA]</scope>
    <source>
        <strain evidence="1">SBR-YM</strain>
        <tissue evidence="1">Skin</tissue>
    </source>
</reference>
<evidence type="ECO:0000313" key="2">
    <source>
        <dbReference type="Proteomes" id="UP000551758"/>
    </source>
</evidence>
<dbReference type="EMBL" id="JACDTQ010002022">
    <property type="protein sequence ID" value="KAF5920464.1"/>
    <property type="molecule type" value="Genomic_DNA"/>
</dbReference>
<gene>
    <name evidence="1" type="ORF">HPG69_009718</name>
</gene>